<dbReference type="AlphaFoldDB" id="A0A398BIA8"/>
<accession>A0A398BIA8</accession>
<dbReference type="RefSeq" id="WP_119115482.1">
    <property type="nucleotide sequence ID" value="NZ_QWVS01000002.1"/>
</dbReference>
<sequence length="158" mass="19301">MNTEGLEHLYQKIGTQLNVIIPEAWDKVLLYSEVTEWSNTTYFYYYPFQKATPIYSLDIEDMDNVDEEVDNQLFELYTYLRALWSEFKKNKQEPWTNLTLELTSDGKFNIDYDYRNLENEDIYEQQVIWKYERLGMLPDDDRKRDVKIIEEYKKNKQK</sequence>
<name>A0A398BIA8_9BACI</name>
<dbReference type="InterPro" id="IPR036170">
    <property type="entry name" value="YezG-like_sf"/>
</dbReference>
<protein>
    <submittedName>
        <fullName evidence="1">DUF600 family protein</fullName>
    </submittedName>
</protein>
<dbReference type="EMBL" id="QWVS01000002">
    <property type="protein sequence ID" value="RID89374.1"/>
    <property type="molecule type" value="Genomic_DNA"/>
</dbReference>
<evidence type="ECO:0000313" key="2">
    <source>
        <dbReference type="Proteomes" id="UP000266016"/>
    </source>
</evidence>
<reference evidence="1 2" key="1">
    <citation type="submission" date="2018-08" db="EMBL/GenBank/DDBJ databases">
        <title>Bacillus jemisoniae sp. nov., Bacillus chryseoplanitiae sp. nov., Bacillus resnikiae sp. nov., and Bacillus frankliniae sp. nov., isolated from Viking spacecraft and associated surfaces.</title>
        <authorList>
            <person name="Seuylemezian A."/>
            <person name="Vaishampayan P."/>
        </authorList>
    </citation>
    <scope>NUCLEOTIDE SEQUENCE [LARGE SCALE GENOMIC DNA]</scope>
    <source>
        <strain evidence="1 2">MA001</strain>
    </source>
</reference>
<dbReference type="NCBIfam" id="TIGR01741">
    <property type="entry name" value="staph_tand_hypo"/>
    <property type="match status" value="1"/>
</dbReference>
<evidence type="ECO:0000313" key="1">
    <source>
        <dbReference type="EMBL" id="RID89374.1"/>
    </source>
</evidence>
<organism evidence="1 2">
    <name type="scientific">Peribacillus asahii</name>
    <dbReference type="NCBI Taxonomy" id="228899"/>
    <lineage>
        <taxon>Bacteria</taxon>
        <taxon>Bacillati</taxon>
        <taxon>Bacillota</taxon>
        <taxon>Bacilli</taxon>
        <taxon>Bacillales</taxon>
        <taxon>Bacillaceae</taxon>
        <taxon>Peribacillus</taxon>
    </lineage>
</organism>
<dbReference type="Proteomes" id="UP000266016">
    <property type="component" value="Unassembled WGS sequence"/>
</dbReference>
<dbReference type="Gene3D" id="3.30.500.20">
    <property type="entry name" value="BH3703-like domains"/>
    <property type="match status" value="1"/>
</dbReference>
<dbReference type="Pfam" id="PF04634">
    <property type="entry name" value="YezG-like"/>
    <property type="match status" value="1"/>
</dbReference>
<dbReference type="SUPFAM" id="SSF160424">
    <property type="entry name" value="BH3703-like"/>
    <property type="match status" value="1"/>
</dbReference>
<gene>
    <name evidence="1" type="ORF">D1953_02075</name>
</gene>
<comment type="caution">
    <text evidence="1">The sequence shown here is derived from an EMBL/GenBank/DDBJ whole genome shotgun (WGS) entry which is preliminary data.</text>
</comment>
<keyword evidence="2" id="KW-1185">Reference proteome</keyword>
<dbReference type="InterPro" id="IPR006728">
    <property type="entry name" value="YezG-like"/>
</dbReference>
<proteinExistence type="predicted"/>